<evidence type="ECO:0000313" key="2">
    <source>
        <dbReference type="Proteomes" id="UP000199602"/>
    </source>
</evidence>
<keyword evidence="2" id="KW-1185">Reference proteome</keyword>
<dbReference type="RefSeq" id="WP_092066604.1">
    <property type="nucleotide sequence ID" value="NZ_FNIN01000017.1"/>
</dbReference>
<proteinExistence type="predicted"/>
<sequence>MNIAEKDGTYLKNAYFKYAIILDIDRQKETASIKLIDTNEIINDVPFFFHCKPDSEQLPNGGLKNGSTAFLTGDKVAVYTKNNNYFIIANLTEKRQCYQIRLVLGDKVYLFDYSFNLQGIEKNNICKKQKIIQYDEIIIFETDRFYPYPCRDRYKIALRHSLEDVFTSCHAYEIVGKKKINVVHAYRKINDPDRVIINIAQYNFSDPNDVKYTLLKSYDIYVRSDHEFYIRCLKGLKVLFEIVPSRFNKTTTLYTCYDLETRHRAFLLSLEKDSLHYECPNATDFSWVNQGENTFSYFQSTFGNFLGLSARRFYGEQDGNILKEVEQKMRKENLETYQYKFNVIKNYGQKQTKDEYNLLFRINQDNVLTWDVIEAKGYTKVKEENSYEKKVILPVNIKRKIFFKEVLTSQSDDPGVSYSNIFQSTVTFYRTVNVEISGTYKEQIDLEGETVAVNEQQYENKTEGWGKKYIEDPMARGEYVPPPDLSNYEYCKKIDFWNYPVPRFHPLMCNGYGRFVRDFFDITASVSQEKKIVIIRANNYIKILKKFENDSNWIDITQTVLDQINNFNFNIDSSFGVIIN</sequence>
<dbReference type="Proteomes" id="UP000199602">
    <property type="component" value="Unassembled WGS sequence"/>
</dbReference>
<evidence type="ECO:0000313" key="1">
    <source>
        <dbReference type="EMBL" id="SDO04693.1"/>
    </source>
</evidence>
<organism evidence="1 2">
    <name type="scientific">Desulfonauticus submarinus</name>
    <dbReference type="NCBI Taxonomy" id="206665"/>
    <lineage>
        <taxon>Bacteria</taxon>
        <taxon>Pseudomonadati</taxon>
        <taxon>Thermodesulfobacteriota</taxon>
        <taxon>Desulfovibrionia</taxon>
        <taxon>Desulfovibrionales</taxon>
        <taxon>Desulfonauticaceae</taxon>
        <taxon>Desulfonauticus</taxon>
    </lineage>
</organism>
<dbReference type="AlphaFoldDB" id="A0A1H0GCV0"/>
<dbReference type="EMBL" id="FNIN01000017">
    <property type="protein sequence ID" value="SDO04693.1"/>
    <property type="molecule type" value="Genomic_DNA"/>
</dbReference>
<dbReference type="OrthoDB" id="9845620at2"/>
<reference evidence="1 2" key="1">
    <citation type="submission" date="2016-10" db="EMBL/GenBank/DDBJ databases">
        <authorList>
            <person name="de Groot N.N."/>
        </authorList>
    </citation>
    <scope>NUCLEOTIDE SEQUENCE [LARGE SCALE GENOMIC DNA]</scope>
    <source>
        <strain evidence="1 2">DSM 15269</strain>
    </source>
</reference>
<name>A0A1H0GCV0_9BACT</name>
<dbReference type="STRING" id="206665.SAMN04488516_11747"/>
<accession>A0A1H0GCV0</accession>
<protein>
    <submittedName>
        <fullName evidence="1">Uncharacterized protein</fullName>
    </submittedName>
</protein>
<gene>
    <name evidence="1" type="ORF">SAMN04488516_11747</name>
</gene>